<sequence>MCILAQSRHSPFFASDRTLRENRTRKSDWLPVQFRERRSRRTPHRDRAARVRFLNPGCFFHLDASVILVAILLRFVGPVSIHLSHPSPENSSISPRCTRTFECCNCDAHMNRPITAQQRTSCQAAHFRAYLKNGALAYPWLQLPQEFPPKWAELNWKGWILAAVD</sequence>
<keyword evidence="1" id="KW-1133">Transmembrane helix</keyword>
<evidence type="ECO:0000256" key="1">
    <source>
        <dbReference type="SAM" id="Phobius"/>
    </source>
</evidence>
<evidence type="ECO:0000313" key="3">
    <source>
        <dbReference type="Proteomes" id="UP000024635"/>
    </source>
</evidence>
<keyword evidence="1" id="KW-0812">Transmembrane</keyword>
<reference evidence="3" key="1">
    <citation type="journal article" date="2015" name="Nat. Genet.">
        <title>The genome and transcriptome of the zoonotic hookworm Ancylostoma ceylanicum identify infection-specific gene families.</title>
        <authorList>
            <person name="Schwarz E.M."/>
            <person name="Hu Y."/>
            <person name="Antoshechkin I."/>
            <person name="Miller M.M."/>
            <person name="Sternberg P.W."/>
            <person name="Aroian R.V."/>
        </authorList>
    </citation>
    <scope>NUCLEOTIDE SEQUENCE</scope>
    <source>
        <strain evidence="3">HY135</strain>
    </source>
</reference>
<keyword evidence="3" id="KW-1185">Reference proteome</keyword>
<organism evidence="2 3">
    <name type="scientific">Ancylostoma ceylanicum</name>
    <dbReference type="NCBI Taxonomy" id="53326"/>
    <lineage>
        <taxon>Eukaryota</taxon>
        <taxon>Metazoa</taxon>
        <taxon>Ecdysozoa</taxon>
        <taxon>Nematoda</taxon>
        <taxon>Chromadorea</taxon>
        <taxon>Rhabditida</taxon>
        <taxon>Rhabditina</taxon>
        <taxon>Rhabditomorpha</taxon>
        <taxon>Strongyloidea</taxon>
        <taxon>Ancylostomatidae</taxon>
        <taxon>Ancylostomatinae</taxon>
        <taxon>Ancylostoma</taxon>
    </lineage>
</organism>
<dbReference type="AlphaFoldDB" id="A0A016WHP4"/>
<proteinExistence type="predicted"/>
<feature type="transmembrane region" description="Helical" evidence="1">
    <location>
        <begin position="53"/>
        <end position="76"/>
    </location>
</feature>
<protein>
    <submittedName>
        <fullName evidence="2">Uncharacterized protein</fullName>
    </submittedName>
</protein>
<dbReference type="Proteomes" id="UP000024635">
    <property type="component" value="Unassembled WGS sequence"/>
</dbReference>
<dbReference type="EMBL" id="JARK01000275">
    <property type="protein sequence ID" value="EYC39116.1"/>
    <property type="molecule type" value="Genomic_DNA"/>
</dbReference>
<gene>
    <name evidence="2" type="primary">Acey_s0675.g1429</name>
    <name evidence="2" type="ORF">Y032_0675g1429</name>
</gene>
<evidence type="ECO:0000313" key="2">
    <source>
        <dbReference type="EMBL" id="EYC39116.1"/>
    </source>
</evidence>
<name>A0A016WHP4_9BILA</name>
<accession>A0A016WHP4</accession>
<keyword evidence="1" id="KW-0472">Membrane</keyword>
<comment type="caution">
    <text evidence="2">The sequence shown here is derived from an EMBL/GenBank/DDBJ whole genome shotgun (WGS) entry which is preliminary data.</text>
</comment>